<dbReference type="Proteomes" id="UP000436088">
    <property type="component" value="Unassembled WGS sequence"/>
</dbReference>
<dbReference type="Pfam" id="PF02365">
    <property type="entry name" value="NAM"/>
    <property type="match status" value="1"/>
</dbReference>
<reference evidence="6" key="1">
    <citation type="submission" date="2019-09" db="EMBL/GenBank/DDBJ databases">
        <title>Draft genome information of white flower Hibiscus syriacus.</title>
        <authorList>
            <person name="Kim Y.-M."/>
        </authorList>
    </citation>
    <scope>NUCLEOTIDE SEQUENCE [LARGE SCALE GENOMIC DNA]</scope>
    <source>
        <strain evidence="6">YM2019G1</strain>
    </source>
</reference>
<evidence type="ECO:0000256" key="2">
    <source>
        <dbReference type="ARBA" id="ARBA00023125"/>
    </source>
</evidence>
<gene>
    <name evidence="6" type="ORF">F3Y22_tig00111754pilonHSYRG00087</name>
</gene>
<sequence length="453" mass="49826">MWIDFIHVLNRVVSSVSCLDKLNWLGSADGSFSLLPQLTFELRSTRPPTFNRRTKTVIVFVVDRGTKHLKLFVVNCRRSTLISVGSIVGNNPVSVGFLAIHDDPIIRLRHLPYHRFPCIVPSLPVFSVSPSSPVRGGKVLDSSFTGRAIAEVDLNKSDPWELPGKAKMGEKEWYFFSLRDRKFPTGLRTNRATEAGYWKATGKDREIYSSKTFALVGMKKTVHVYPLFLSFINLQLLGLKVKYSYFAQDEWVISRVFHKSGSANVSTSSTGGGAKKTRMSGSTVIYQEPSSPLSVSPPPLLDHATAAIVTTDRDSFLYDNYAQSEQVSCFSTVATATAASATTIITTMTVPSAFHSGLDLGLPPPPQMINATFDPITRYLRNVDASVFPTLMSLEENSFLFLSANNGGTAISRWFICRLGGLFSVSTNVNEGSSGGVNKISIGPTELDCMWTY</sequence>
<dbReference type="PANTHER" id="PTHR31744:SF114">
    <property type="entry name" value="PROTEIN CUP-SHAPED COTYLEDON 2"/>
    <property type="match status" value="1"/>
</dbReference>
<dbReference type="EMBL" id="VEPZ02001418">
    <property type="protein sequence ID" value="KAE8674468.1"/>
    <property type="molecule type" value="Genomic_DNA"/>
</dbReference>
<organism evidence="6 7">
    <name type="scientific">Hibiscus syriacus</name>
    <name type="common">Rose of Sharon</name>
    <dbReference type="NCBI Taxonomy" id="106335"/>
    <lineage>
        <taxon>Eukaryota</taxon>
        <taxon>Viridiplantae</taxon>
        <taxon>Streptophyta</taxon>
        <taxon>Embryophyta</taxon>
        <taxon>Tracheophyta</taxon>
        <taxon>Spermatophyta</taxon>
        <taxon>Magnoliopsida</taxon>
        <taxon>eudicotyledons</taxon>
        <taxon>Gunneridae</taxon>
        <taxon>Pentapetalae</taxon>
        <taxon>rosids</taxon>
        <taxon>malvids</taxon>
        <taxon>Malvales</taxon>
        <taxon>Malvaceae</taxon>
        <taxon>Malvoideae</taxon>
        <taxon>Hibiscus</taxon>
    </lineage>
</organism>
<keyword evidence="1" id="KW-0805">Transcription regulation</keyword>
<dbReference type="InterPro" id="IPR003441">
    <property type="entry name" value="NAC-dom"/>
</dbReference>
<keyword evidence="2" id="KW-0238">DNA-binding</keyword>
<dbReference type="PROSITE" id="PS51005">
    <property type="entry name" value="NAC"/>
    <property type="match status" value="1"/>
</dbReference>
<dbReference type="SUPFAM" id="SSF101941">
    <property type="entry name" value="NAC domain"/>
    <property type="match status" value="1"/>
</dbReference>
<dbReference type="GO" id="GO:0006355">
    <property type="term" value="P:regulation of DNA-templated transcription"/>
    <property type="evidence" value="ECO:0007669"/>
    <property type="project" value="InterPro"/>
</dbReference>
<dbReference type="Gene3D" id="2.170.150.80">
    <property type="entry name" value="NAC domain"/>
    <property type="match status" value="1"/>
</dbReference>
<name>A0A6A2XGB8_HIBSY</name>
<evidence type="ECO:0000256" key="1">
    <source>
        <dbReference type="ARBA" id="ARBA00023015"/>
    </source>
</evidence>
<proteinExistence type="predicted"/>
<feature type="domain" description="NAC" evidence="5">
    <location>
        <begin position="110"/>
        <end position="259"/>
    </location>
</feature>
<keyword evidence="7" id="KW-1185">Reference proteome</keyword>
<comment type="caution">
    <text evidence="6">The sequence shown here is derived from an EMBL/GenBank/DDBJ whole genome shotgun (WGS) entry which is preliminary data.</text>
</comment>
<keyword evidence="4" id="KW-0539">Nucleus</keyword>
<dbReference type="PANTHER" id="PTHR31744">
    <property type="entry name" value="PROTEIN CUP-SHAPED COTYLEDON 2-RELATED"/>
    <property type="match status" value="1"/>
</dbReference>
<evidence type="ECO:0000313" key="6">
    <source>
        <dbReference type="EMBL" id="KAE8674468.1"/>
    </source>
</evidence>
<evidence type="ECO:0000256" key="4">
    <source>
        <dbReference type="ARBA" id="ARBA00023242"/>
    </source>
</evidence>
<dbReference type="GO" id="GO:0003677">
    <property type="term" value="F:DNA binding"/>
    <property type="evidence" value="ECO:0007669"/>
    <property type="project" value="UniProtKB-KW"/>
</dbReference>
<protein>
    <submittedName>
        <fullName evidence="6">NAC100 protein</fullName>
    </submittedName>
</protein>
<dbReference type="AlphaFoldDB" id="A0A6A2XGB8"/>
<keyword evidence="3" id="KW-0804">Transcription</keyword>
<evidence type="ECO:0000256" key="3">
    <source>
        <dbReference type="ARBA" id="ARBA00023163"/>
    </source>
</evidence>
<evidence type="ECO:0000259" key="5">
    <source>
        <dbReference type="PROSITE" id="PS51005"/>
    </source>
</evidence>
<accession>A0A6A2XGB8</accession>
<evidence type="ECO:0000313" key="7">
    <source>
        <dbReference type="Proteomes" id="UP000436088"/>
    </source>
</evidence>
<dbReference type="InterPro" id="IPR036093">
    <property type="entry name" value="NAC_dom_sf"/>
</dbReference>